<dbReference type="AlphaFoldDB" id="A0A1G9RY92"/>
<gene>
    <name evidence="1" type="ORF">SAMN04515677_1086</name>
</gene>
<dbReference type="EMBL" id="FNGW01000008">
    <property type="protein sequence ID" value="SDM27997.1"/>
    <property type="molecule type" value="Genomic_DNA"/>
</dbReference>
<evidence type="ECO:0000313" key="2">
    <source>
        <dbReference type="Proteomes" id="UP000199068"/>
    </source>
</evidence>
<organism evidence="1 2">
    <name type="scientific">Romboutsia lituseburensis DSM 797</name>
    <dbReference type="NCBI Taxonomy" id="1121325"/>
    <lineage>
        <taxon>Bacteria</taxon>
        <taxon>Bacillati</taxon>
        <taxon>Bacillota</taxon>
        <taxon>Clostridia</taxon>
        <taxon>Peptostreptococcales</taxon>
        <taxon>Peptostreptococcaceae</taxon>
        <taxon>Romboutsia</taxon>
    </lineage>
</organism>
<proteinExistence type="predicted"/>
<dbReference type="Proteomes" id="UP000199068">
    <property type="component" value="Unassembled WGS sequence"/>
</dbReference>
<keyword evidence="2" id="KW-1185">Reference proteome</keyword>
<dbReference type="RefSeq" id="WP_092727132.1">
    <property type="nucleotide sequence ID" value="NZ_FNGW01000008.1"/>
</dbReference>
<protein>
    <submittedName>
        <fullName evidence="1">Uncharacterized protein</fullName>
    </submittedName>
</protein>
<sequence length="62" mass="7314">MKTLKLDNDQISLIKKSINQYSKEIETEYLRLVNTSITPEQRKEHTQQRELIDGLVAKLDKK</sequence>
<reference evidence="1 2" key="1">
    <citation type="submission" date="2016-10" db="EMBL/GenBank/DDBJ databases">
        <authorList>
            <person name="de Groot N.N."/>
        </authorList>
    </citation>
    <scope>NUCLEOTIDE SEQUENCE [LARGE SCALE GENOMIC DNA]</scope>
    <source>
        <strain evidence="1 2">DSM 797</strain>
    </source>
</reference>
<accession>A0A1G9RY92</accession>
<dbReference type="STRING" id="1121325.SAMN04515677_1086"/>
<evidence type="ECO:0000313" key="1">
    <source>
        <dbReference type="EMBL" id="SDM27997.1"/>
    </source>
</evidence>
<name>A0A1G9RY92_9FIRM</name>